<dbReference type="AlphaFoldDB" id="A0A6N2VRI4"/>
<dbReference type="EMBL" id="CACRTG010000034">
    <property type="protein sequence ID" value="VYT33095.1"/>
    <property type="molecule type" value="Genomic_DNA"/>
</dbReference>
<protein>
    <submittedName>
        <fullName evidence="1">Uncharacterized protein</fullName>
    </submittedName>
</protein>
<name>A0A6N2VRI4_9FIRM</name>
<evidence type="ECO:0000313" key="1">
    <source>
        <dbReference type="EMBL" id="VYT33095.1"/>
    </source>
</evidence>
<organism evidence="1">
    <name type="scientific">[Clostridium] nexile</name>
    <dbReference type="NCBI Taxonomy" id="29361"/>
    <lineage>
        <taxon>Bacteria</taxon>
        <taxon>Bacillati</taxon>
        <taxon>Bacillota</taxon>
        <taxon>Clostridia</taxon>
        <taxon>Lachnospirales</taxon>
        <taxon>Lachnospiraceae</taxon>
        <taxon>Tyzzerella</taxon>
    </lineage>
</organism>
<accession>A0A6N2VRI4</accession>
<gene>
    <name evidence="1" type="ORF">CNLFYP112_00546</name>
</gene>
<proteinExistence type="predicted"/>
<sequence length="361" mass="42536">MAWYYGTYSCGHEGRVNVIGPTKDRGWKIEKAFSKLCPECYEKYMEEERKKENEKALTKSKELELPELSGSEKQVAWANTLRYKVIERYEKQIEKIEQSVEKSDTKFKFYGFSTTREEFSEAMTYILETKTTAKYWIDNRSDNTFIDYIEEYRNYKKKNDIPAEVKKELEDLKVQLTITPENASKEGVVKIKYNDKNTLLSAIYIKDNDFIQIVKSLNYKWDGSNWTKEINEYTGVIDDRAAELGNKLLLAGFTVEFATEESKELAIKGTFQKENYKWIKYLSRKNELVISWNGLNDTFYKNAKKLPGAYWELGRMLVSIKFYKQVQEFAEKMHFSFSEAATNAIAQYKEKESQFTHLKKE</sequence>
<reference evidence="1" key="1">
    <citation type="submission" date="2019-11" db="EMBL/GenBank/DDBJ databases">
        <authorList>
            <person name="Feng L."/>
        </authorList>
    </citation>
    <scope>NUCLEOTIDE SEQUENCE</scope>
    <source>
        <strain evidence="1">CnexileLFYP112</strain>
    </source>
</reference>